<dbReference type="AlphaFoldDB" id="E6XAW0"/>
<dbReference type="Gene3D" id="1.10.10.10">
    <property type="entry name" value="Winged helix-like DNA-binding domain superfamily/Winged helix DNA-binding domain"/>
    <property type="match status" value="1"/>
</dbReference>
<dbReference type="InterPro" id="IPR054105">
    <property type="entry name" value="WHD_NrtR"/>
</dbReference>
<reference evidence="2 3" key="1">
    <citation type="journal article" date="2010" name="Stand. Genomic Sci.">
        <title>Complete genome sequence of Cellulophaga algicola type strain (IC166).</title>
        <authorList>
            <person name="Abt B."/>
            <person name="Lu M."/>
            <person name="Misra M."/>
            <person name="Han C."/>
            <person name="Nolan M."/>
            <person name="Lucas S."/>
            <person name="Hammon N."/>
            <person name="Deshpande S."/>
            <person name="Cheng J.F."/>
            <person name="Tapia R."/>
            <person name="Goodwin L."/>
            <person name="Pitluck S."/>
            <person name="Liolios K."/>
            <person name="Pagani I."/>
            <person name="Ivanova N."/>
            <person name="Mavromatis K."/>
            <person name="Ovchinikova G."/>
            <person name="Pati A."/>
            <person name="Chen A."/>
            <person name="Palaniappan K."/>
            <person name="Land M."/>
            <person name="Hauser L."/>
            <person name="Chang Y.J."/>
            <person name="Jeffries C.D."/>
            <person name="Detter J.C."/>
            <person name="Brambilla E."/>
            <person name="Rohde M."/>
            <person name="Tindall B.J."/>
            <person name="Goker M."/>
            <person name="Woyke T."/>
            <person name="Bristow J."/>
            <person name="Eisen J.A."/>
            <person name="Markowitz V."/>
            <person name="Hugenholtz P."/>
            <person name="Kyrpides N.C."/>
            <person name="Klenk H.P."/>
            <person name="Lapidus A."/>
        </authorList>
    </citation>
    <scope>NUCLEOTIDE SEQUENCE [LARGE SCALE GENOMIC DNA]</scope>
    <source>
        <strain evidence="3">DSM 14237 / IC166 / ACAM 630</strain>
    </source>
</reference>
<dbReference type="HOGENOM" id="CLU_037162_3_1_10"/>
<dbReference type="SUPFAM" id="SSF46785">
    <property type="entry name" value="Winged helix' DNA-binding domain"/>
    <property type="match status" value="1"/>
</dbReference>
<evidence type="ECO:0000313" key="3">
    <source>
        <dbReference type="Proteomes" id="UP000008634"/>
    </source>
</evidence>
<dbReference type="STRING" id="688270.Celal_0462"/>
<dbReference type="KEGG" id="cao:Celal_0462"/>
<dbReference type="Gene3D" id="3.90.79.10">
    <property type="entry name" value="Nucleoside Triphosphate Pyrophosphohydrolase"/>
    <property type="match status" value="1"/>
</dbReference>
<dbReference type="GO" id="GO:0016787">
    <property type="term" value="F:hydrolase activity"/>
    <property type="evidence" value="ECO:0007669"/>
    <property type="project" value="UniProtKB-KW"/>
</dbReference>
<dbReference type="EMBL" id="CP002453">
    <property type="protein sequence ID" value="ADV47801.1"/>
    <property type="molecule type" value="Genomic_DNA"/>
</dbReference>
<feature type="domain" description="NrtR DNA-binding winged helix" evidence="1">
    <location>
        <begin position="167"/>
        <end position="227"/>
    </location>
</feature>
<keyword evidence="2" id="KW-0378">Hydrolase</keyword>
<accession>E6XAW0</accession>
<dbReference type="CDD" id="cd18873">
    <property type="entry name" value="NUDIX_NadM_like"/>
    <property type="match status" value="1"/>
</dbReference>
<gene>
    <name evidence="2" type="ordered locus">Celal_0462</name>
</gene>
<protein>
    <submittedName>
        <fullName evidence="2">NUDIX hydrolase</fullName>
    </submittedName>
</protein>
<dbReference type="Proteomes" id="UP000008634">
    <property type="component" value="Chromosome"/>
</dbReference>
<evidence type="ECO:0000259" key="1">
    <source>
        <dbReference type="Pfam" id="PF21906"/>
    </source>
</evidence>
<evidence type="ECO:0000313" key="2">
    <source>
        <dbReference type="EMBL" id="ADV47801.1"/>
    </source>
</evidence>
<name>E6XAW0_CELAD</name>
<keyword evidence="3" id="KW-1185">Reference proteome</keyword>
<dbReference type="InterPro" id="IPR036390">
    <property type="entry name" value="WH_DNA-bd_sf"/>
</dbReference>
<proteinExistence type="predicted"/>
<dbReference type="PANTHER" id="PTHR43736">
    <property type="entry name" value="ADP-RIBOSE PYROPHOSPHATASE"/>
    <property type="match status" value="1"/>
</dbReference>
<organism evidence="2 3">
    <name type="scientific">Cellulophaga algicola (strain DSM 14237 / IC166 / ACAM 630)</name>
    <dbReference type="NCBI Taxonomy" id="688270"/>
    <lineage>
        <taxon>Bacteria</taxon>
        <taxon>Pseudomonadati</taxon>
        <taxon>Bacteroidota</taxon>
        <taxon>Flavobacteriia</taxon>
        <taxon>Flavobacteriales</taxon>
        <taxon>Flavobacteriaceae</taxon>
        <taxon>Cellulophaga</taxon>
    </lineage>
</organism>
<dbReference type="SUPFAM" id="SSF55811">
    <property type="entry name" value="Nudix"/>
    <property type="match status" value="1"/>
</dbReference>
<dbReference type="eggNOG" id="COG4111">
    <property type="taxonomic scope" value="Bacteria"/>
</dbReference>
<dbReference type="eggNOG" id="COG1051">
    <property type="taxonomic scope" value="Bacteria"/>
</dbReference>
<dbReference type="InterPro" id="IPR015797">
    <property type="entry name" value="NUDIX_hydrolase-like_dom_sf"/>
</dbReference>
<dbReference type="Pfam" id="PF21906">
    <property type="entry name" value="WHD_NrtR"/>
    <property type="match status" value="1"/>
</dbReference>
<sequence>MYLLHLLYLVKNFHLEESRYALASKLYVAVDCIIFGFDDGELKILVFNRQVAPLKGMWSLIGSFVLINESAEAAGKRVLKDFTGLDDIFMEELKTYSDVARDSGARCISIGQYALIRLTEKNTNLAAKYGAKWFEVSKVPDLVLDHNQMVADGLQRLRNVAQFYPIGLELLPKKFTIPQLQKLYEEIFQKKMDTRNFRKKLLSLNILIQLDEKDKSGSKKGAFLYEFDYAKYRKLKNKGFSFSLFKV</sequence>
<dbReference type="InterPro" id="IPR036388">
    <property type="entry name" value="WH-like_DNA-bd_sf"/>
</dbReference>
<dbReference type="PANTHER" id="PTHR43736:SF4">
    <property type="entry name" value="SLR1690 PROTEIN"/>
    <property type="match status" value="1"/>
</dbReference>